<name>A0A8V5GZX8_MELUD</name>
<reference evidence="1" key="1">
    <citation type="submission" date="2020-03" db="EMBL/GenBank/DDBJ databases">
        <title>Melopsittacus undulatus (budgerigar) genome, bMelUnd1, maternal haplotype with Z.</title>
        <authorList>
            <person name="Gedman G."/>
            <person name="Mountcastle J."/>
            <person name="Haase B."/>
            <person name="Formenti G."/>
            <person name="Wright T."/>
            <person name="Apodaca J."/>
            <person name="Pelan S."/>
            <person name="Chow W."/>
            <person name="Rhie A."/>
            <person name="Howe K."/>
            <person name="Fedrigo O."/>
            <person name="Jarvis E.D."/>
        </authorList>
    </citation>
    <scope>NUCLEOTIDE SEQUENCE [LARGE SCALE GENOMIC DNA]</scope>
</reference>
<dbReference type="Ensembl" id="ENSMUNT00000028929.1">
    <property type="protein sequence ID" value="ENSMUNP00000031786.1"/>
    <property type="gene ID" value="ENSMUNG00000019873.1"/>
</dbReference>
<accession>A0A8V5GZX8</accession>
<proteinExistence type="predicted"/>
<protein>
    <submittedName>
        <fullName evidence="1">Uncharacterized protein</fullName>
    </submittedName>
</protein>
<dbReference type="Proteomes" id="UP000694405">
    <property type="component" value="Chromosome 10"/>
</dbReference>
<keyword evidence="2" id="KW-1185">Reference proteome</keyword>
<reference evidence="1" key="3">
    <citation type="submission" date="2025-09" db="UniProtKB">
        <authorList>
            <consortium name="Ensembl"/>
        </authorList>
    </citation>
    <scope>IDENTIFICATION</scope>
</reference>
<dbReference type="AlphaFoldDB" id="A0A8V5GZX8"/>
<evidence type="ECO:0000313" key="1">
    <source>
        <dbReference type="Ensembl" id="ENSMUNP00000031786.1"/>
    </source>
</evidence>
<sequence length="125" mass="14319">MAGLEASGLFQQGTSYSNREEWGSRKDFDTHNFSLTLFLGSNPKRKKLNGQFHDDLWSWKLHLHNLYPGGCLSGREGRAVSVLSRLLEPCLCLSTNYIIQYFVLIKISFQFSNAICERRKSSQNI</sequence>
<reference evidence="1" key="2">
    <citation type="submission" date="2025-08" db="UniProtKB">
        <authorList>
            <consortium name="Ensembl"/>
        </authorList>
    </citation>
    <scope>IDENTIFICATION</scope>
</reference>
<evidence type="ECO:0000313" key="2">
    <source>
        <dbReference type="Proteomes" id="UP000694405"/>
    </source>
</evidence>
<organism evidence="1 2">
    <name type="scientific">Melopsittacus undulatus</name>
    <name type="common">Budgerigar</name>
    <name type="synonym">Psittacus undulatus</name>
    <dbReference type="NCBI Taxonomy" id="13146"/>
    <lineage>
        <taxon>Eukaryota</taxon>
        <taxon>Metazoa</taxon>
        <taxon>Chordata</taxon>
        <taxon>Craniata</taxon>
        <taxon>Vertebrata</taxon>
        <taxon>Euteleostomi</taxon>
        <taxon>Archelosauria</taxon>
        <taxon>Archosauria</taxon>
        <taxon>Dinosauria</taxon>
        <taxon>Saurischia</taxon>
        <taxon>Theropoda</taxon>
        <taxon>Coelurosauria</taxon>
        <taxon>Aves</taxon>
        <taxon>Neognathae</taxon>
        <taxon>Neoaves</taxon>
        <taxon>Telluraves</taxon>
        <taxon>Australaves</taxon>
        <taxon>Psittaciformes</taxon>
        <taxon>Psittaculidae</taxon>
        <taxon>Melopsittacus</taxon>
    </lineage>
</organism>